<gene>
    <name evidence="2" type="ORF">Megvenef_01753</name>
</gene>
<keyword evidence="3" id="KW-1185">Reference proteome</keyword>
<evidence type="ECO:0000313" key="2">
    <source>
        <dbReference type="EMBL" id="MEA0971765.1"/>
    </source>
</evidence>
<dbReference type="SUPFAM" id="SSF143011">
    <property type="entry name" value="RelE-like"/>
    <property type="match status" value="1"/>
</dbReference>
<dbReference type="Proteomes" id="UP001291687">
    <property type="component" value="Unassembled WGS sequence"/>
</dbReference>
<dbReference type="EMBL" id="JARJFB010000261">
    <property type="protein sequence ID" value="MEA0971765.1"/>
    <property type="molecule type" value="Genomic_DNA"/>
</dbReference>
<keyword evidence="1" id="KW-1277">Toxin-antitoxin system</keyword>
<evidence type="ECO:0000256" key="1">
    <source>
        <dbReference type="ARBA" id="ARBA00022649"/>
    </source>
</evidence>
<comment type="caution">
    <text evidence="2">The sequence shown here is derived from an EMBL/GenBank/DDBJ whole genome shotgun (WGS) entry which is preliminary data.</text>
</comment>
<dbReference type="InterPro" id="IPR035093">
    <property type="entry name" value="RelE/ParE_toxin_dom_sf"/>
</dbReference>
<reference evidence="2 3" key="1">
    <citation type="submission" date="2023-03" db="EMBL/GenBank/DDBJ databases">
        <title>Host association and intracellularity evolved multiple times independently in the Rickettsiales.</title>
        <authorList>
            <person name="Castelli M."/>
            <person name="Nardi T."/>
            <person name="Gammuto L."/>
            <person name="Bellinzona G."/>
            <person name="Sabaneyeva E."/>
            <person name="Potekhin A."/>
            <person name="Serra V."/>
            <person name="Petroni G."/>
            <person name="Sassera D."/>
        </authorList>
    </citation>
    <scope>NUCLEOTIDE SEQUENCE [LARGE SCALE GENOMIC DNA]</scope>
    <source>
        <strain evidence="2 3">Sr 2-6</strain>
    </source>
</reference>
<name>A0ABU5NF28_9RICK</name>
<organism evidence="2 3">
    <name type="scientific">Candidatus Megaera venefica</name>
    <dbReference type="NCBI Taxonomy" id="2055910"/>
    <lineage>
        <taxon>Bacteria</taxon>
        <taxon>Pseudomonadati</taxon>
        <taxon>Pseudomonadota</taxon>
        <taxon>Alphaproteobacteria</taxon>
        <taxon>Rickettsiales</taxon>
        <taxon>Rickettsiaceae</taxon>
        <taxon>Candidatus Megaera</taxon>
    </lineage>
</organism>
<dbReference type="NCBIfam" id="TIGR02385">
    <property type="entry name" value="RelE_StbE"/>
    <property type="match status" value="1"/>
</dbReference>
<dbReference type="PANTHER" id="PTHR40588">
    <property type="entry name" value="MRNA INTERFERASE TOXIN YAFQ"/>
    <property type="match status" value="1"/>
</dbReference>
<dbReference type="InterPro" id="IPR004386">
    <property type="entry name" value="Toxin_YafQ-like"/>
</dbReference>
<dbReference type="InterPro" id="IPR007712">
    <property type="entry name" value="RelE/ParE_toxin"/>
</dbReference>
<sequence length="80" mass="9496">MLKRGRCAQKMFDAVSLLLDNANKGIEPRLLLPEKYSLHKLSGKYKNYWECHIEPDWLLIFYLDNEVLRLERTGTHSDLF</sequence>
<dbReference type="Pfam" id="PF15738">
    <property type="entry name" value="YafQ_toxin"/>
    <property type="match status" value="1"/>
</dbReference>
<protein>
    <submittedName>
        <fullName evidence="2">Type II toxin-antitoxin system YafQ family toxin</fullName>
    </submittedName>
</protein>
<dbReference type="Gene3D" id="3.30.2310.20">
    <property type="entry name" value="RelE-like"/>
    <property type="match status" value="1"/>
</dbReference>
<evidence type="ECO:0000313" key="3">
    <source>
        <dbReference type="Proteomes" id="UP001291687"/>
    </source>
</evidence>
<accession>A0ABU5NF28</accession>
<dbReference type="PANTHER" id="PTHR40588:SF1">
    <property type="entry name" value="MRNA INTERFERASE TOXIN YAFQ"/>
    <property type="match status" value="1"/>
</dbReference>
<proteinExistence type="predicted"/>